<dbReference type="SUPFAM" id="SSF50998">
    <property type="entry name" value="Quinoprotein alcohol dehydrogenase-like"/>
    <property type="match status" value="1"/>
</dbReference>
<reference evidence="3 4" key="1">
    <citation type="submission" date="2021-06" db="EMBL/GenBank/DDBJ databases">
        <title>Description of novel taxa of the family Lachnospiraceae.</title>
        <authorList>
            <person name="Chaplin A.V."/>
            <person name="Sokolova S.R."/>
            <person name="Pikina A.P."/>
            <person name="Korzhanova M."/>
            <person name="Belova V."/>
            <person name="Korostin D."/>
            <person name="Efimov B.A."/>
        </authorList>
    </citation>
    <scope>NUCLEOTIDE SEQUENCE [LARGE SCALE GENOMIC DNA]</scope>
    <source>
        <strain evidence="3 4">ASD4241</strain>
    </source>
</reference>
<keyword evidence="4" id="KW-1185">Reference proteome</keyword>
<dbReference type="Gene3D" id="3.40.190.10">
    <property type="entry name" value="Periplasmic binding protein-like II"/>
    <property type="match status" value="1"/>
</dbReference>
<dbReference type="Proteomes" id="UP001314681">
    <property type="component" value="Unassembled WGS sequence"/>
</dbReference>
<dbReference type="PROSITE" id="PS51257">
    <property type="entry name" value="PROKAR_LIPOPROTEIN"/>
    <property type="match status" value="1"/>
</dbReference>
<accession>A0ABS6K7W9</accession>
<gene>
    <name evidence="3" type="ORF">KTH90_11420</name>
</gene>
<protein>
    <submittedName>
        <fullName evidence="3">ABC transporter substrate-binding protein</fullName>
    </submittedName>
</protein>
<feature type="region of interest" description="Disordered" evidence="1">
    <location>
        <begin position="25"/>
        <end position="53"/>
    </location>
</feature>
<dbReference type="RefSeq" id="WP_238726829.1">
    <property type="nucleotide sequence ID" value="NZ_JAHQCX010000006.1"/>
</dbReference>
<sequence length="764" mass="83522">MKKKWFSIIMVIALIAGMTAGCGKKTEEGKSGVTAGDNPTQDQSGQSENTPMGRYVEQTIVLPEKMIELNDEVTGISLLKDEQGRKILYTHDDSGTYTGNILQEDGTWVQEDASWLTDSVGKAKGSIRRIEKGDDGSLFAVYYDDDYTHHIVKTMDGVTAEAVNIPDLASGGKDRISCGWKIMETGNVLIAYMSNELVLYNGADGSEIRSFQLGNSGVDDVNDLLDVEGNRILAPNEDSNGFVVYDADTGKQVDSILLEEKDYVEGVMRFSGMDAYLYLDSVGLRHMQAGGTIQETVIDGSLCSAGIPGIRIVSILVGDNEDYYVLYSDDHDMQVAHYVYDADVATIPSVKLTIFGLETSDVIARAIGKYQIANPDVQIVYTTAEAEEGASTTADYIRALNTELLSGKGADLLVLDGLPVDSYIEKGVLTDLSDILKPMMDSGELLENIMNCYADQDGKMYGVPARFSVPILYGDDDVIKAMSGLDTLQQYVQENPDTPFMLAAGKTFTYDELAKLLLSINYEEIVGDGSKLNKESVAKFLNTVQIAGNSLEATVETEPIFPVTEEELKEWLVSAAPYWAKRSFYMGNYPIRDHMVAAEDIKGIDGLFYPTSMVSDYGKTISTVNGLFIPSGMIGVNSASGQSEMAKDFVKFLLSEEEQNTDLGNGFPVNAKSLDNWCGKVLDYTTGLSMNVNGEEIMLSADSPTKEEITQFIDMARELRVPLNIDRVFKEMILDEAKAFFAGSVTAEKAADAICTKANTYRAE</sequence>
<dbReference type="InterPro" id="IPR011047">
    <property type="entry name" value="Quinoprotein_ADH-like_sf"/>
</dbReference>
<evidence type="ECO:0000313" key="4">
    <source>
        <dbReference type="Proteomes" id="UP001314681"/>
    </source>
</evidence>
<evidence type="ECO:0000256" key="2">
    <source>
        <dbReference type="SAM" id="SignalP"/>
    </source>
</evidence>
<dbReference type="InterPro" id="IPR006059">
    <property type="entry name" value="SBP"/>
</dbReference>
<feature type="chain" id="PRO_5046268287" evidence="2">
    <location>
        <begin position="21"/>
        <end position="764"/>
    </location>
</feature>
<dbReference type="Pfam" id="PF13416">
    <property type="entry name" value="SBP_bac_8"/>
    <property type="match status" value="1"/>
</dbReference>
<evidence type="ECO:0000313" key="3">
    <source>
        <dbReference type="EMBL" id="MBU9726624.1"/>
    </source>
</evidence>
<dbReference type="EMBL" id="JAHQCX010000006">
    <property type="protein sequence ID" value="MBU9726624.1"/>
    <property type="molecule type" value="Genomic_DNA"/>
</dbReference>
<evidence type="ECO:0000256" key="1">
    <source>
        <dbReference type="SAM" id="MobiDB-lite"/>
    </source>
</evidence>
<proteinExistence type="predicted"/>
<keyword evidence="2" id="KW-0732">Signal</keyword>
<name>A0ABS6K7W9_9FIRM</name>
<dbReference type="SUPFAM" id="SSF53850">
    <property type="entry name" value="Periplasmic binding protein-like II"/>
    <property type="match status" value="1"/>
</dbReference>
<feature type="signal peptide" evidence="2">
    <location>
        <begin position="1"/>
        <end position="20"/>
    </location>
</feature>
<feature type="compositionally biased region" description="Polar residues" evidence="1">
    <location>
        <begin position="37"/>
        <end position="50"/>
    </location>
</feature>
<organism evidence="3 4">
    <name type="scientific">Diplocloster modestus</name>
    <dbReference type="NCBI Taxonomy" id="2850322"/>
    <lineage>
        <taxon>Bacteria</taxon>
        <taxon>Bacillati</taxon>
        <taxon>Bacillota</taxon>
        <taxon>Clostridia</taxon>
        <taxon>Lachnospirales</taxon>
        <taxon>Lachnospiraceae</taxon>
        <taxon>Diplocloster</taxon>
    </lineage>
</organism>
<comment type="caution">
    <text evidence="3">The sequence shown here is derived from an EMBL/GenBank/DDBJ whole genome shotgun (WGS) entry which is preliminary data.</text>
</comment>